<feature type="non-terminal residue" evidence="1">
    <location>
        <position position="1"/>
    </location>
</feature>
<proteinExistence type="predicted"/>
<organism evidence="1">
    <name type="scientific">marine sediment metagenome</name>
    <dbReference type="NCBI Taxonomy" id="412755"/>
    <lineage>
        <taxon>unclassified sequences</taxon>
        <taxon>metagenomes</taxon>
        <taxon>ecological metagenomes</taxon>
    </lineage>
</organism>
<name>A0A0F9QAA8_9ZZZZ</name>
<dbReference type="AlphaFoldDB" id="A0A0F9QAA8"/>
<reference evidence="1" key="1">
    <citation type="journal article" date="2015" name="Nature">
        <title>Complex archaea that bridge the gap between prokaryotes and eukaryotes.</title>
        <authorList>
            <person name="Spang A."/>
            <person name="Saw J.H."/>
            <person name="Jorgensen S.L."/>
            <person name="Zaremba-Niedzwiedzka K."/>
            <person name="Martijn J."/>
            <person name="Lind A.E."/>
            <person name="van Eijk R."/>
            <person name="Schleper C."/>
            <person name="Guy L."/>
            <person name="Ettema T.J."/>
        </authorList>
    </citation>
    <scope>NUCLEOTIDE SEQUENCE</scope>
</reference>
<dbReference type="EMBL" id="LAZR01005167">
    <property type="protein sequence ID" value="KKN02273.1"/>
    <property type="molecule type" value="Genomic_DNA"/>
</dbReference>
<sequence length="39" mass="4169">APGFIDLHIQGAGGADVLDGRKESLEMNLLYLNNLTRVG</sequence>
<gene>
    <name evidence="1" type="ORF">LCGC14_1119320</name>
</gene>
<accession>A0A0F9QAA8</accession>
<comment type="caution">
    <text evidence="1">The sequence shown here is derived from an EMBL/GenBank/DDBJ whole genome shotgun (WGS) entry which is preliminary data.</text>
</comment>
<evidence type="ECO:0000313" key="1">
    <source>
        <dbReference type="EMBL" id="KKN02273.1"/>
    </source>
</evidence>
<protein>
    <submittedName>
        <fullName evidence="1">Uncharacterized protein</fullName>
    </submittedName>
</protein>